<dbReference type="InterPro" id="IPR047718">
    <property type="entry name" value="RsbA-like_anti_sig"/>
</dbReference>
<dbReference type="NCBIfam" id="NF041045">
    <property type="entry name" value="RsbA_anti_sig"/>
    <property type="match status" value="1"/>
</dbReference>
<feature type="domain" description="MEDS" evidence="3">
    <location>
        <begin position="14"/>
        <end position="156"/>
    </location>
</feature>
<sequence>MRSGPPAGHDGIYHETAFFGSDEEFLAVVVPFLRDGVAAGEPTVSLFGERHQGLVRSALGTGSGVVFIDGDRHYLRPAVAIKRHREMLGGYVAEGATQIRIAGDVPHPGVGVPWEWWARYEAAANTVYNEFPMYGLCPYDTRTAPAEVLDHARRTHAYVVMPDGRRERSPLYQDPRDFLATAVNSWEDPLEALPPAVELVDPVVRHARLAVAGLQDIAGLAVDDLNGLVLSTSEAVTNALLYGRAPVRVRAWAVPGRIVVTVTDSGPGPADPSSGLMPGSGPGGLGLWLAHQLCSYVSLRRAPDGFTIRLVGGEPTMDGQGWAPALGEP</sequence>
<dbReference type="SUPFAM" id="SSF55874">
    <property type="entry name" value="ATPase domain of HSP90 chaperone/DNA topoisomerase II/histidine kinase"/>
    <property type="match status" value="1"/>
</dbReference>
<keyword evidence="1" id="KW-0418">Kinase</keyword>
<dbReference type="CDD" id="cd16936">
    <property type="entry name" value="HATPase_RsbW-like"/>
    <property type="match status" value="1"/>
</dbReference>
<evidence type="ECO:0000259" key="3">
    <source>
        <dbReference type="Pfam" id="PF14417"/>
    </source>
</evidence>
<keyword evidence="1" id="KW-0723">Serine/threonine-protein kinase</keyword>
<dbReference type="InterPro" id="IPR050267">
    <property type="entry name" value="Anti-sigma-factor_SerPK"/>
</dbReference>
<dbReference type="PANTHER" id="PTHR35526">
    <property type="entry name" value="ANTI-SIGMA-F FACTOR RSBW-RELATED"/>
    <property type="match status" value="1"/>
</dbReference>
<feature type="domain" description="Histidine kinase/HSP90-like ATPase" evidence="2">
    <location>
        <begin position="204"/>
        <end position="310"/>
    </location>
</feature>
<dbReference type="GO" id="GO:0004674">
    <property type="term" value="F:protein serine/threonine kinase activity"/>
    <property type="evidence" value="ECO:0007669"/>
    <property type="project" value="UniProtKB-KW"/>
</dbReference>
<dbReference type="InterPro" id="IPR036890">
    <property type="entry name" value="HATPase_C_sf"/>
</dbReference>
<name>A0A8J3J8Z1_9ACTN</name>
<keyword evidence="5" id="KW-1185">Reference proteome</keyword>
<dbReference type="PANTHER" id="PTHR35526:SF3">
    <property type="entry name" value="ANTI-SIGMA-F FACTOR RSBW"/>
    <property type="match status" value="1"/>
</dbReference>
<evidence type="ECO:0000313" key="5">
    <source>
        <dbReference type="Proteomes" id="UP000601223"/>
    </source>
</evidence>
<dbReference type="InterPro" id="IPR003594">
    <property type="entry name" value="HATPase_dom"/>
</dbReference>
<reference evidence="4 5" key="1">
    <citation type="submission" date="2021-01" db="EMBL/GenBank/DDBJ databases">
        <title>Whole genome shotgun sequence of Catellatospora bangladeshensis NBRC 107357.</title>
        <authorList>
            <person name="Komaki H."/>
            <person name="Tamura T."/>
        </authorList>
    </citation>
    <scope>NUCLEOTIDE SEQUENCE [LARGE SCALE GENOMIC DNA]</scope>
    <source>
        <strain evidence="4 5">NBRC 107357</strain>
    </source>
</reference>
<dbReference type="EMBL" id="BONF01000009">
    <property type="protein sequence ID" value="GIF80447.1"/>
    <property type="molecule type" value="Genomic_DNA"/>
</dbReference>
<evidence type="ECO:0000259" key="2">
    <source>
        <dbReference type="Pfam" id="PF13581"/>
    </source>
</evidence>
<gene>
    <name evidence="4" type="ORF">Cba03nite_17960</name>
</gene>
<accession>A0A8J3J8Z1</accession>
<dbReference type="InterPro" id="IPR025847">
    <property type="entry name" value="MEDS_domain"/>
</dbReference>
<dbReference type="Gene3D" id="3.30.565.10">
    <property type="entry name" value="Histidine kinase-like ATPase, C-terminal domain"/>
    <property type="match status" value="1"/>
</dbReference>
<dbReference type="Pfam" id="PF13581">
    <property type="entry name" value="HATPase_c_2"/>
    <property type="match status" value="1"/>
</dbReference>
<comment type="caution">
    <text evidence="4">The sequence shown here is derived from an EMBL/GenBank/DDBJ whole genome shotgun (WGS) entry which is preliminary data.</text>
</comment>
<dbReference type="Pfam" id="PF14417">
    <property type="entry name" value="MEDS"/>
    <property type="match status" value="1"/>
</dbReference>
<organism evidence="4 5">
    <name type="scientific">Catellatospora bangladeshensis</name>
    <dbReference type="NCBI Taxonomy" id="310355"/>
    <lineage>
        <taxon>Bacteria</taxon>
        <taxon>Bacillati</taxon>
        <taxon>Actinomycetota</taxon>
        <taxon>Actinomycetes</taxon>
        <taxon>Micromonosporales</taxon>
        <taxon>Micromonosporaceae</taxon>
        <taxon>Catellatospora</taxon>
    </lineage>
</organism>
<proteinExistence type="predicted"/>
<dbReference type="Proteomes" id="UP000601223">
    <property type="component" value="Unassembled WGS sequence"/>
</dbReference>
<dbReference type="RefSeq" id="WP_203743983.1">
    <property type="nucleotide sequence ID" value="NZ_BONF01000009.1"/>
</dbReference>
<dbReference type="AlphaFoldDB" id="A0A8J3J8Z1"/>
<evidence type="ECO:0000313" key="4">
    <source>
        <dbReference type="EMBL" id="GIF80447.1"/>
    </source>
</evidence>
<keyword evidence="1" id="KW-0808">Transferase</keyword>
<protein>
    <submittedName>
        <fullName evidence="4">Anti-sigma regulatory factor</fullName>
    </submittedName>
</protein>
<evidence type="ECO:0000256" key="1">
    <source>
        <dbReference type="ARBA" id="ARBA00022527"/>
    </source>
</evidence>